<evidence type="ECO:0000313" key="5">
    <source>
        <dbReference type="Proteomes" id="UP000091857"/>
    </source>
</evidence>
<evidence type="ECO:0000313" key="4">
    <source>
        <dbReference type="EMBL" id="OAY44569.1"/>
    </source>
</evidence>
<evidence type="ECO:0000256" key="2">
    <source>
        <dbReference type="ARBA" id="ARBA00022801"/>
    </source>
</evidence>
<accession>A0A2C9VGT5</accession>
<dbReference type="InterPro" id="IPR036397">
    <property type="entry name" value="RNaseH_sf"/>
</dbReference>
<evidence type="ECO:0000256" key="1">
    <source>
        <dbReference type="ARBA" id="ARBA00022722"/>
    </source>
</evidence>
<gene>
    <name evidence="4" type="ORF">MANES_08G161704v8</name>
</gene>
<keyword evidence="5" id="KW-1185">Reference proteome</keyword>
<organism evidence="4 5">
    <name type="scientific">Manihot esculenta</name>
    <name type="common">Cassava</name>
    <name type="synonym">Jatropha manihot</name>
    <dbReference type="NCBI Taxonomy" id="3983"/>
    <lineage>
        <taxon>Eukaryota</taxon>
        <taxon>Viridiplantae</taxon>
        <taxon>Streptophyta</taxon>
        <taxon>Embryophyta</taxon>
        <taxon>Tracheophyta</taxon>
        <taxon>Spermatophyta</taxon>
        <taxon>Magnoliopsida</taxon>
        <taxon>eudicotyledons</taxon>
        <taxon>Gunneridae</taxon>
        <taxon>Pentapetalae</taxon>
        <taxon>rosids</taxon>
        <taxon>fabids</taxon>
        <taxon>Malpighiales</taxon>
        <taxon>Euphorbiaceae</taxon>
        <taxon>Crotonoideae</taxon>
        <taxon>Manihoteae</taxon>
        <taxon>Manihot</taxon>
    </lineage>
</organism>
<comment type="caution">
    <text evidence="4">The sequence shown here is derived from an EMBL/GenBank/DDBJ whole genome shotgun (WGS) entry which is preliminary data.</text>
</comment>
<dbReference type="PANTHER" id="PTHR13620:SF105">
    <property type="entry name" value="OS01G0737700 PROTEIN"/>
    <property type="match status" value="1"/>
</dbReference>
<dbReference type="STRING" id="3983.A0A2C9VGT5"/>
<sequence length="223" mass="25036">MTVSIIDYQLTNDTHNLYDITFFTDQIHTLVTNTPSLVDQWITETQQLLHQNPTIVGLDVEWRPNFNRHIENPIATLQLCIDHKCLIFQLIYSPTIPQSLVEFLLSENFLFVGVGIGSDVEKLVEDYGLSVRNTVDLRNLAAEKLGMRELKNAGLKNLVKEVLGKEINKPKRVTMSRWDNPWLTPDQVQYACLDAFVSSEICRRLNSSSAAAATATATAGAST</sequence>
<dbReference type="AlphaFoldDB" id="A0A2C9VGT5"/>
<dbReference type="EMBL" id="CM004394">
    <property type="protein sequence ID" value="OAY44569.1"/>
    <property type="molecule type" value="Genomic_DNA"/>
</dbReference>
<dbReference type="GO" id="GO:0006139">
    <property type="term" value="P:nucleobase-containing compound metabolic process"/>
    <property type="evidence" value="ECO:0007669"/>
    <property type="project" value="InterPro"/>
</dbReference>
<dbReference type="Proteomes" id="UP000091857">
    <property type="component" value="Chromosome 8"/>
</dbReference>
<dbReference type="OMA" id="VTMGRWD"/>
<dbReference type="SUPFAM" id="SSF53098">
    <property type="entry name" value="Ribonuclease H-like"/>
    <property type="match status" value="1"/>
</dbReference>
<feature type="domain" description="3'-5' exonuclease" evidence="3">
    <location>
        <begin position="35"/>
        <end position="210"/>
    </location>
</feature>
<evidence type="ECO:0000259" key="3">
    <source>
        <dbReference type="SMART" id="SM00474"/>
    </source>
</evidence>
<dbReference type="Gene3D" id="3.30.420.10">
    <property type="entry name" value="Ribonuclease H-like superfamily/Ribonuclease H"/>
    <property type="match status" value="1"/>
</dbReference>
<dbReference type="InterPro" id="IPR012337">
    <property type="entry name" value="RNaseH-like_sf"/>
</dbReference>
<dbReference type="GO" id="GO:0005634">
    <property type="term" value="C:nucleus"/>
    <property type="evidence" value="ECO:0000318"/>
    <property type="project" value="GO_Central"/>
</dbReference>
<dbReference type="SMART" id="SM00474">
    <property type="entry name" value="35EXOc"/>
    <property type="match status" value="1"/>
</dbReference>
<dbReference type="Pfam" id="PF01612">
    <property type="entry name" value="DNA_pol_A_exo1"/>
    <property type="match status" value="1"/>
</dbReference>
<dbReference type="GO" id="GO:0005737">
    <property type="term" value="C:cytoplasm"/>
    <property type="evidence" value="ECO:0000318"/>
    <property type="project" value="GO_Central"/>
</dbReference>
<proteinExistence type="predicted"/>
<dbReference type="CDD" id="cd06141">
    <property type="entry name" value="WRN_exo"/>
    <property type="match status" value="1"/>
</dbReference>
<protein>
    <recommendedName>
        <fullName evidence="3">3'-5' exonuclease domain-containing protein</fullName>
    </recommendedName>
</protein>
<dbReference type="FunFam" id="3.30.420.10:FF:000054">
    <property type="entry name" value="Werner Syndrome-like exonuclease"/>
    <property type="match status" value="1"/>
</dbReference>
<dbReference type="PANTHER" id="PTHR13620">
    <property type="entry name" value="3-5 EXONUCLEASE"/>
    <property type="match status" value="1"/>
</dbReference>
<name>A0A2C9VGT5_MANES</name>
<dbReference type="OrthoDB" id="1920326at2759"/>
<dbReference type="Gramene" id="Manes.08G161704.1.v8.1">
    <property type="protein sequence ID" value="Manes.08G161704.1.v8.1.CDS.1"/>
    <property type="gene ID" value="Manes.08G161704.v8.1"/>
</dbReference>
<dbReference type="InterPro" id="IPR002562">
    <property type="entry name" value="3'-5'_exonuclease_dom"/>
</dbReference>
<keyword evidence="1" id="KW-0540">Nuclease</keyword>
<keyword evidence="2" id="KW-0378">Hydrolase</keyword>
<dbReference type="GO" id="GO:0008408">
    <property type="term" value="F:3'-5' exonuclease activity"/>
    <property type="evidence" value="ECO:0000318"/>
    <property type="project" value="GO_Central"/>
</dbReference>
<dbReference type="InterPro" id="IPR051132">
    <property type="entry name" value="3-5_Exonuclease_domain"/>
</dbReference>
<dbReference type="GO" id="GO:0003676">
    <property type="term" value="F:nucleic acid binding"/>
    <property type="evidence" value="ECO:0007669"/>
    <property type="project" value="InterPro"/>
</dbReference>
<reference evidence="5" key="1">
    <citation type="journal article" date="2016" name="Nat. Biotechnol.">
        <title>Sequencing wild and cultivated cassava and related species reveals extensive interspecific hybridization and genetic diversity.</title>
        <authorList>
            <person name="Bredeson J.V."/>
            <person name="Lyons J.B."/>
            <person name="Prochnik S.E."/>
            <person name="Wu G.A."/>
            <person name="Ha C.M."/>
            <person name="Edsinger-Gonzales E."/>
            <person name="Grimwood J."/>
            <person name="Schmutz J."/>
            <person name="Rabbi I.Y."/>
            <person name="Egesi C."/>
            <person name="Nauluvula P."/>
            <person name="Lebot V."/>
            <person name="Ndunguru J."/>
            <person name="Mkamilo G."/>
            <person name="Bart R.S."/>
            <person name="Setter T.L."/>
            <person name="Gleadow R.M."/>
            <person name="Kulakow P."/>
            <person name="Ferguson M.E."/>
            <person name="Rounsley S."/>
            <person name="Rokhsar D.S."/>
        </authorList>
    </citation>
    <scope>NUCLEOTIDE SEQUENCE [LARGE SCALE GENOMIC DNA]</scope>
    <source>
        <strain evidence="5">cv. AM560-2</strain>
    </source>
</reference>